<dbReference type="InterPro" id="IPR000801">
    <property type="entry name" value="Esterase-like"/>
</dbReference>
<evidence type="ECO:0000313" key="1">
    <source>
        <dbReference type="EMBL" id="KAB8125933.1"/>
    </source>
</evidence>
<dbReference type="Pfam" id="PF00756">
    <property type="entry name" value="Esterase"/>
    <property type="match status" value="1"/>
</dbReference>
<organism evidence="1 2">
    <name type="scientific">Gracilibacillus oryzae</name>
    <dbReference type="NCBI Taxonomy" id="1672701"/>
    <lineage>
        <taxon>Bacteria</taxon>
        <taxon>Bacillati</taxon>
        <taxon>Bacillota</taxon>
        <taxon>Bacilli</taxon>
        <taxon>Bacillales</taxon>
        <taxon>Bacillaceae</taxon>
        <taxon>Gracilibacillus</taxon>
    </lineage>
</organism>
<proteinExistence type="predicted"/>
<dbReference type="InterPro" id="IPR050583">
    <property type="entry name" value="Mycobacterial_A85_antigen"/>
</dbReference>
<name>A0A7C8GQK5_9BACI</name>
<dbReference type="AlphaFoldDB" id="A0A7C8GQK5"/>
<dbReference type="SUPFAM" id="SSF53474">
    <property type="entry name" value="alpha/beta-Hydrolases"/>
    <property type="match status" value="1"/>
</dbReference>
<dbReference type="EMBL" id="WEID01000121">
    <property type="protein sequence ID" value="KAB8125933.1"/>
    <property type="molecule type" value="Genomic_DNA"/>
</dbReference>
<accession>A0A7C8GQK5</accession>
<dbReference type="Gene3D" id="3.40.50.1820">
    <property type="entry name" value="alpha/beta hydrolase"/>
    <property type="match status" value="1"/>
</dbReference>
<protein>
    <submittedName>
        <fullName evidence="1">Transcriptional antiterminator</fullName>
    </submittedName>
</protein>
<dbReference type="InterPro" id="IPR029058">
    <property type="entry name" value="AB_hydrolase_fold"/>
</dbReference>
<gene>
    <name evidence="1" type="ORF">F9U64_21305</name>
</gene>
<dbReference type="OrthoDB" id="9803578at2"/>
<evidence type="ECO:0000313" key="2">
    <source>
        <dbReference type="Proteomes" id="UP000480246"/>
    </source>
</evidence>
<dbReference type="RefSeq" id="WP_153406894.1">
    <property type="nucleotide sequence ID" value="NZ_ML762455.1"/>
</dbReference>
<reference evidence="1 2" key="1">
    <citation type="submission" date="2019-10" db="EMBL/GenBank/DDBJ databases">
        <title>Gracilibacillus sp. nov. isolated from rice seeds.</title>
        <authorList>
            <person name="He S."/>
        </authorList>
    </citation>
    <scope>NUCLEOTIDE SEQUENCE [LARGE SCALE GENOMIC DNA]</scope>
    <source>
        <strain evidence="1 2">TD8</strain>
    </source>
</reference>
<sequence length="264" mass="29794">MALIELHLHSKVLGMELPVNLIIPQEKQPFNKDKKSKVLWLLHGGSGDESAWIRMSSMERYAIEYGITVITPGGLNSCFTDMEHGGKFCTYMTEELPKTLKQIIPLLSTEREDNFIAGLSNGGYGCLRVGLSRPDLYAAIGAFSAGNKADIPFVNDGSGKAYGRIEVFGEGEIKGTEHDVEYLAREAIQSGKMLPKIYHACGSLDTWLDLNKLVYHFFDRHHVYDYTYHQAEGYGHTWDFWEMEIVNFLNLLDLKKDNTSYIGL</sequence>
<dbReference type="Proteomes" id="UP000480246">
    <property type="component" value="Unassembled WGS sequence"/>
</dbReference>
<comment type="caution">
    <text evidence="1">The sequence shown here is derived from an EMBL/GenBank/DDBJ whole genome shotgun (WGS) entry which is preliminary data.</text>
</comment>
<keyword evidence="2" id="KW-1185">Reference proteome</keyword>
<dbReference type="GO" id="GO:0016747">
    <property type="term" value="F:acyltransferase activity, transferring groups other than amino-acyl groups"/>
    <property type="evidence" value="ECO:0007669"/>
    <property type="project" value="TreeGrafter"/>
</dbReference>
<dbReference type="PANTHER" id="PTHR48098:SF1">
    <property type="entry name" value="DIACYLGLYCEROL ACYLTRANSFERASE_MYCOLYLTRANSFERASE AG85A"/>
    <property type="match status" value="1"/>
</dbReference>
<dbReference type="PANTHER" id="PTHR48098">
    <property type="entry name" value="ENTEROCHELIN ESTERASE-RELATED"/>
    <property type="match status" value="1"/>
</dbReference>